<dbReference type="GO" id="GO:0003700">
    <property type="term" value="F:DNA-binding transcription factor activity"/>
    <property type="evidence" value="ECO:0007669"/>
    <property type="project" value="InterPro"/>
</dbReference>
<keyword evidence="2" id="KW-0238">DNA-binding</keyword>
<evidence type="ECO:0000256" key="3">
    <source>
        <dbReference type="ARBA" id="ARBA00023163"/>
    </source>
</evidence>
<protein>
    <submittedName>
        <fullName evidence="6">AraC family transcriptional regulator</fullName>
    </submittedName>
</protein>
<dbReference type="GO" id="GO:0043565">
    <property type="term" value="F:sequence-specific DNA binding"/>
    <property type="evidence" value="ECO:0007669"/>
    <property type="project" value="InterPro"/>
</dbReference>
<dbReference type="InterPro" id="IPR009057">
    <property type="entry name" value="Homeodomain-like_sf"/>
</dbReference>
<dbReference type="EMBL" id="JABWCS010000218">
    <property type="protein sequence ID" value="NUU63371.1"/>
    <property type="molecule type" value="Genomic_DNA"/>
</dbReference>
<keyword evidence="3" id="KW-0804">Transcription</keyword>
<evidence type="ECO:0000313" key="7">
    <source>
        <dbReference type="Proteomes" id="UP000564806"/>
    </source>
</evidence>
<dbReference type="SUPFAM" id="SSF53807">
    <property type="entry name" value="Helical backbone' metal receptor"/>
    <property type="match status" value="1"/>
</dbReference>
<dbReference type="Gene3D" id="1.10.10.60">
    <property type="entry name" value="Homeodomain-like"/>
    <property type="match status" value="2"/>
</dbReference>
<keyword evidence="7" id="KW-1185">Reference proteome</keyword>
<evidence type="ECO:0000259" key="5">
    <source>
        <dbReference type="PROSITE" id="PS50983"/>
    </source>
</evidence>
<proteinExistence type="predicted"/>
<dbReference type="PROSITE" id="PS01124">
    <property type="entry name" value="HTH_ARAC_FAMILY_2"/>
    <property type="match status" value="1"/>
</dbReference>
<dbReference type="Gene3D" id="3.40.50.1980">
    <property type="entry name" value="Nitrogenase molybdenum iron protein domain"/>
    <property type="match status" value="2"/>
</dbReference>
<gene>
    <name evidence="6" type="ORF">HPT30_23725</name>
</gene>
<dbReference type="Pfam" id="PF12833">
    <property type="entry name" value="HTH_18"/>
    <property type="match status" value="1"/>
</dbReference>
<dbReference type="AlphaFoldDB" id="A0A850EZW0"/>
<keyword evidence="1" id="KW-0805">Transcription regulation</keyword>
<dbReference type="InterPro" id="IPR018060">
    <property type="entry name" value="HTH_AraC"/>
</dbReference>
<dbReference type="SMART" id="SM00342">
    <property type="entry name" value="HTH_ARAC"/>
    <property type="match status" value="1"/>
</dbReference>
<dbReference type="Proteomes" id="UP000564806">
    <property type="component" value="Unassembled WGS sequence"/>
</dbReference>
<organism evidence="6 7">
    <name type="scientific">Paenibacillus agri</name>
    <dbReference type="NCBI Taxonomy" id="2744309"/>
    <lineage>
        <taxon>Bacteria</taxon>
        <taxon>Bacillati</taxon>
        <taxon>Bacillota</taxon>
        <taxon>Bacilli</taxon>
        <taxon>Bacillales</taxon>
        <taxon>Paenibacillaceae</taxon>
        <taxon>Paenibacillus</taxon>
    </lineage>
</organism>
<dbReference type="InterPro" id="IPR002491">
    <property type="entry name" value="ABC_transptr_periplasmic_BD"/>
</dbReference>
<dbReference type="PANTHER" id="PTHR43280">
    <property type="entry name" value="ARAC-FAMILY TRANSCRIPTIONAL REGULATOR"/>
    <property type="match status" value="1"/>
</dbReference>
<dbReference type="RefSeq" id="WP_175373768.1">
    <property type="nucleotide sequence ID" value="NZ_JABWCS010000218.1"/>
</dbReference>
<comment type="caution">
    <text evidence="6">The sequence shown here is derived from an EMBL/GenBank/DDBJ whole genome shotgun (WGS) entry which is preliminary data.</text>
</comment>
<name>A0A850EZW0_9BACL</name>
<dbReference type="PANTHER" id="PTHR43280:SF28">
    <property type="entry name" value="HTH-TYPE TRANSCRIPTIONAL ACTIVATOR RHAS"/>
    <property type="match status" value="1"/>
</dbReference>
<feature type="domain" description="HTH araC/xylS-type" evidence="4">
    <location>
        <begin position="170"/>
        <end position="268"/>
    </location>
</feature>
<evidence type="ECO:0000313" key="6">
    <source>
        <dbReference type="EMBL" id="NUU63371.1"/>
    </source>
</evidence>
<reference evidence="6" key="1">
    <citation type="submission" date="2020-06" db="EMBL/GenBank/DDBJ databases">
        <title>Paenibacillus sp. nov., isolated from soil.</title>
        <authorList>
            <person name="Seo Y.L."/>
        </authorList>
    </citation>
    <scope>NUCLEOTIDE SEQUENCE [LARGE SCALE GENOMIC DNA]</scope>
    <source>
        <strain evidence="6">JW14</strain>
    </source>
</reference>
<evidence type="ECO:0000256" key="1">
    <source>
        <dbReference type="ARBA" id="ARBA00023015"/>
    </source>
</evidence>
<accession>A0A850EZW0</accession>
<sequence>MTTRYSNVLNQHGHCFYMPIRVTVLSHLSADENSITQSSYSILIMVQGGDGYIEINNERLHLTPGCVLSFPGSATFKLPPQSGLHGVWIEYTGVMPDGLMKSPLDNDLIPQLRKCPAQITGLGGELHSAWTKPQADKPFAVQALFTDLIMKVNSTPMVTSVVESSSGWLPLVLQYIDEHYSEDLTRSQMAGLAGVSPEHFSRSFRNTTGQTFSAYLSLLRIRKAQERLLTGTPNLSHLALEVGYGEGTYLSRKFKQFVGLSPTAYHSKNKRIVTLNYNHTASLRALEITPQLGPYSAWLESLDTVPTARKLSLEARRASAVFHSVASARPDVIISYSLYGENKQLLALAPVIELPFMQMSWREQFTLIAEVAGRRLQAEEWLQRYDQRCHEANLQLDRNMGARGTAIVWEIGHGCAYCFSSSYGRGCQVLYNDLGFKLPQAIIDQDISNRGFIKTAIEDIPDYPADHIIITGLPDDPQGLQRIDRLFHSEQWRQLEAVRTSRVHILDQPDMFYGFDPLSSQAQLHVLLRVLTS</sequence>
<dbReference type="Pfam" id="PF01497">
    <property type="entry name" value="Peripla_BP_2"/>
    <property type="match status" value="1"/>
</dbReference>
<feature type="domain" description="Fe/B12 periplasmic-binding" evidence="5">
    <location>
        <begin position="271"/>
        <end position="533"/>
    </location>
</feature>
<evidence type="ECO:0000259" key="4">
    <source>
        <dbReference type="PROSITE" id="PS01124"/>
    </source>
</evidence>
<dbReference type="PROSITE" id="PS50983">
    <property type="entry name" value="FE_B12_PBP"/>
    <property type="match status" value="1"/>
</dbReference>
<dbReference type="SUPFAM" id="SSF46689">
    <property type="entry name" value="Homeodomain-like"/>
    <property type="match status" value="2"/>
</dbReference>
<evidence type="ECO:0000256" key="2">
    <source>
        <dbReference type="ARBA" id="ARBA00023125"/>
    </source>
</evidence>